<proteinExistence type="predicted"/>
<sequence>MTKPNGTNGWLGKMMLGGLFVIATGTTGATANWLLNQQSRSQVIQSEHGERISSLEAVQKSIGATLVRLDRKMDRVLERVSR</sequence>
<name>A0A0F9MY67_9ZZZZ</name>
<dbReference type="EMBL" id="LAZR01004930">
    <property type="protein sequence ID" value="KKN04362.1"/>
    <property type="molecule type" value="Genomic_DNA"/>
</dbReference>
<accession>A0A0F9MY67</accession>
<gene>
    <name evidence="1" type="ORF">LCGC14_1098410</name>
</gene>
<organism evidence="1">
    <name type="scientific">marine sediment metagenome</name>
    <dbReference type="NCBI Taxonomy" id="412755"/>
    <lineage>
        <taxon>unclassified sequences</taxon>
        <taxon>metagenomes</taxon>
        <taxon>ecological metagenomes</taxon>
    </lineage>
</organism>
<protein>
    <submittedName>
        <fullName evidence="1">Uncharacterized protein</fullName>
    </submittedName>
</protein>
<evidence type="ECO:0000313" key="1">
    <source>
        <dbReference type="EMBL" id="KKN04362.1"/>
    </source>
</evidence>
<dbReference type="AlphaFoldDB" id="A0A0F9MY67"/>
<comment type="caution">
    <text evidence="1">The sequence shown here is derived from an EMBL/GenBank/DDBJ whole genome shotgun (WGS) entry which is preliminary data.</text>
</comment>
<reference evidence="1" key="1">
    <citation type="journal article" date="2015" name="Nature">
        <title>Complex archaea that bridge the gap between prokaryotes and eukaryotes.</title>
        <authorList>
            <person name="Spang A."/>
            <person name="Saw J.H."/>
            <person name="Jorgensen S.L."/>
            <person name="Zaremba-Niedzwiedzka K."/>
            <person name="Martijn J."/>
            <person name="Lind A.E."/>
            <person name="van Eijk R."/>
            <person name="Schleper C."/>
            <person name="Guy L."/>
            <person name="Ettema T.J."/>
        </authorList>
    </citation>
    <scope>NUCLEOTIDE SEQUENCE</scope>
</reference>